<reference evidence="2 3" key="1">
    <citation type="submission" date="2019-09" db="EMBL/GenBank/DDBJ databases">
        <authorList>
            <person name="Wang X."/>
        </authorList>
    </citation>
    <scope>NUCLEOTIDE SEQUENCE [LARGE SCALE GENOMIC DNA]</scope>
    <source>
        <strain evidence="2 3">CICC 11023</strain>
    </source>
</reference>
<protein>
    <submittedName>
        <fullName evidence="2">MspA family porin</fullName>
    </submittedName>
</protein>
<dbReference type="Gene3D" id="2.60.40.1650">
    <property type="entry name" value="Porin MspA (Ig-like beta-sandwich domain)"/>
    <property type="match status" value="2"/>
</dbReference>
<name>A0A5N0EEL3_9NOCA</name>
<accession>A0A5N0EEL3</accession>
<feature type="signal peptide" evidence="1">
    <location>
        <begin position="1"/>
        <end position="31"/>
    </location>
</feature>
<sequence length="223" mass="22502">MINRKNLARMAGVGAAATMALGLFSTGAANADTFVPLPGGEITKTLSDGTVVTIKLVGESANINPSMGSTPVHRNAWVSGSAQVELSGAAGGAIFPGYTVGCQVNIAGGGATGGVEGNVDWSDGQNVTGGVGANSGGNLSLGPGQSKSFYVLDLEQADDFGNEAHKKRNKFKGTSGSVTWADETIGLTGCAGYAQARAFINVEVETDSVVTWVTLWGAPFSLG</sequence>
<organism evidence="2 3">
    <name type="scientific">Nocardia colli</name>
    <dbReference type="NCBI Taxonomy" id="2545717"/>
    <lineage>
        <taxon>Bacteria</taxon>
        <taxon>Bacillati</taxon>
        <taxon>Actinomycetota</taxon>
        <taxon>Actinomycetes</taxon>
        <taxon>Mycobacteriales</taxon>
        <taxon>Nocardiaceae</taxon>
        <taxon>Nocardia</taxon>
    </lineage>
</organism>
<proteinExistence type="predicted"/>
<dbReference type="Proteomes" id="UP000323876">
    <property type="component" value="Unassembled WGS sequence"/>
</dbReference>
<dbReference type="OrthoDB" id="4540215at2"/>
<feature type="chain" id="PRO_5024423763" evidence="1">
    <location>
        <begin position="32"/>
        <end position="223"/>
    </location>
</feature>
<evidence type="ECO:0000313" key="3">
    <source>
        <dbReference type="Proteomes" id="UP000323876"/>
    </source>
</evidence>
<evidence type="ECO:0000313" key="2">
    <source>
        <dbReference type="EMBL" id="KAA8887868.1"/>
    </source>
</evidence>
<keyword evidence="1" id="KW-0732">Signal</keyword>
<comment type="caution">
    <text evidence="2">The sequence shown here is derived from an EMBL/GenBank/DDBJ whole genome shotgun (WGS) entry which is preliminary data.</text>
</comment>
<dbReference type="EMBL" id="VXLC01000004">
    <property type="protein sequence ID" value="KAA8887868.1"/>
    <property type="molecule type" value="Genomic_DNA"/>
</dbReference>
<dbReference type="Pfam" id="PF09203">
    <property type="entry name" value="MspA"/>
    <property type="match status" value="1"/>
</dbReference>
<keyword evidence="3" id="KW-1185">Reference proteome</keyword>
<dbReference type="AlphaFoldDB" id="A0A5N0EEL3"/>
<dbReference type="InterPro" id="IPR015286">
    <property type="entry name" value="Porin_fam_mycobact-type"/>
</dbReference>
<evidence type="ECO:0000256" key="1">
    <source>
        <dbReference type="SAM" id="SignalP"/>
    </source>
</evidence>
<dbReference type="RefSeq" id="WP_150402042.1">
    <property type="nucleotide sequence ID" value="NZ_JBHJYQ010000006.1"/>
</dbReference>
<gene>
    <name evidence="2" type="ORF">F3087_12245</name>
</gene>